<dbReference type="VEuPathDB" id="FungiDB:AB675_1334"/>
<protein>
    <submittedName>
        <fullName evidence="2">Uncharacterized protein</fullName>
    </submittedName>
</protein>
<dbReference type="AlphaFoldDB" id="A0A0N1GXP8"/>
<feature type="region of interest" description="Disordered" evidence="1">
    <location>
        <begin position="544"/>
        <end position="619"/>
    </location>
</feature>
<feature type="region of interest" description="Disordered" evidence="1">
    <location>
        <begin position="236"/>
        <end position="256"/>
    </location>
</feature>
<feature type="compositionally biased region" description="Basic and acidic residues" evidence="1">
    <location>
        <begin position="544"/>
        <end position="555"/>
    </location>
</feature>
<comment type="caution">
    <text evidence="2">The sequence shown here is derived from an EMBL/GenBank/DDBJ whole genome shotgun (WGS) entry which is preliminary data.</text>
</comment>
<proteinExistence type="predicted"/>
<feature type="region of interest" description="Disordered" evidence="1">
    <location>
        <begin position="1034"/>
        <end position="1058"/>
    </location>
</feature>
<dbReference type="GeneID" id="28733095"/>
<feature type="compositionally biased region" description="Basic and acidic residues" evidence="1">
    <location>
        <begin position="1"/>
        <end position="14"/>
    </location>
</feature>
<evidence type="ECO:0000313" key="2">
    <source>
        <dbReference type="EMBL" id="KPI35113.1"/>
    </source>
</evidence>
<dbReference type="EMBL" id="LFJN01000044">
    <property type="protein sequence ID" value="KPI35113.1"/>
    <property type="molecule type" value="Genomic_DNA"/>
</dbReference>
<feature type="compositionally biased region" description="Basic and acidic residues" evidence="1">
    <location>
        <begin position="1127"/>
        <end position="1148"/>
    </location>
</feature>
<evidence type="ECO:0000313" key="3">
    <source>
        <dbReference type="Proteomes" id="UP000038010"/>
    </source>
</evidence>
<keyword evidence="3" id="KW-1185">Reference proteome</keyword>
<feature type="region of interest" description="Disordered" evidence="1">
    <location>
        <begin position="1097"/>
        <end position="1148"/>
    </location>
</feature>
<dbReference type="Proteomes" id="UP000038010">
    <property type="component" value="Unassembled WGS sequence"/>
</dbReference>
<feature type="compositionally biased region" description="Polar residues" evidence="1">
    <location>
        <begin position="605"/>
        <end position="619"/>
    </location>
</feature>
<reference evidence="2 3" key="1">
    <citation type="submission" date="2015-06" db="EMBL/GenBank/DDBJ databases">
        <title>Draft genome of the ant-associated black yeast Phialophora attae CBS 131958.</title>
        <authorList>
            <person name="Moreno L.F."/>
            <person name="Stielow B.J."/>
            <person name="de Hoog S."/>
            <person name="Vicente V.A."/>
            <person name="Weiss V.A."/>
            <person name="de Vries M."/>
            <person name="Cruz L.M."/>
            <person name="Souza E.M."/>
        </authorList>
    </citation>
    <scope>NUCLEOTIDE SEQUENCE [LARGE SCALE GENOMIC DNA]</scope>
    <source>
        <strain evidence="2 3">CBS 131958</strain>
    </source>
</reference>
<feature type="region of interest" description="Disordered" evidence="1">
    <location>
        <begin position="66"/>
        <end position="93"/>
    </location>
</feature>
<feature type="compositionally biased region" description="Polar residues" evidence="1">
    <location>
        <begin position="698"/>
        <end position="708"/>
    </location>
</feature>
<gene>
    <name evidence="2" type="ORF">AB675_1334</name>
</gene>
<feature type="compositionally biased region" description="Polar residues" evidence="1">
    <location>
        <begin position="655"/>
        <end position="682"/>
    </location>
</feature>
<name>A0A0N1GXP8_9EURO</name>
<organism evidence="2 3">
    <name type="scientific">Cyphellophora attinorum</name>
    <dbReference type="NCBI Taxonomy" id="1664694"/>
    <lineage>
        <taxon>Eukaryota</taxon>
        <taxon>Fungi</taxon>
        <taxon>Dikarya</taxon>
        <taxon>Ascomycota</taxon>
        <taxon>Pezizomycotina</taxon>
        <taxon>Eurotiomycetes</taxon>
        <taxon>Chaetothyriomycetidae</taxon>
        <taxon>Chaetothyriales</taxon>
        <taxon>Cyphellophoraceae</taxon>
        <taxon>Cyphellophora</taxon>
    </lineage>
</organism>
<feature type="compositionally biased region" description="Polar residues" evidence="1">
    <location>
        <begin position="1097"/>
        <end position="1106"/>
    </location>
</feature>
<dbReference type="OrthoDB" id="5421702at2759"/>
<feature type="region of interest" description="Disordered" evidence="1">
    <location>
        <begin position="1"/>
        <end position="25"/>
    </location>
</feature>
<evidence type="ECO:0000256" key="1">
    <source>
        <dbReference type="SAM" id="MobiDB-lite"/>
    </source>
</evidence>
<dbReference type="RefSeq" id="XP_017995076.1">
    <property type="nucleotide sequence ID" value="XM_018141215.1"/>
</dbReference>
<sequence>MEVATEKSLIEECHSNNPGDAPAHSDAALAVDGAGLPSGHRPEGIESTTDTAQLPTHTVGGALIMDGDWANPSRRRFRPKHESQDKASRISQDPELVSVVGGLSKSSQLPSDSTNSALRANVPEFIVRREVDQFDKSNCDQAHAELPAVGQSSHVSVETNIARSDARESTLRAVAHDFVPQNSAGHSAAHISSLHPEALEFVPHTKVVGTPPHKATPLRADSPLYQSEASDLVQPGSTAHLGTPELAPGTGPAIDAQDHADSTELLCSQGDAGNAHGPDCLFSLDDAAGIIVSFPETSQASSAADLDHTTQLGPNDQPLSAFHLQQHPEPEAAAAVLAAALADAVTVQYRDQNDQVVILTGSVKQPSDAECTASWQHVMAMLDPNIHHFNWRGQPVVGKTTTKPATSLAVLQATKQKYSLCFDGALDDRRQLLIELGLCYVDPVIFSGDQTLLTTARGTALENAAIGVTEKYYTPHGRWSWNELSEDEDRPVVGDLHDHDTSEQNVLCADKRTKEHVIFHGQTSICIQKYSDIASENVFNAKERKKQEKADEKATLEVTGPFPDEDGYRRSRLRHVQHVDSSEDEAGATESQSIAAHTAAKRSRFQPSRTMSVKVQETSHSVQAHRAAISWADDEELMDWADESEELEAFAAQASAPSTGVQTPASTCSAASSMTDQTSLSAGESCEHDSPAVPDARTTLSSTSTDGSEGSLCKEVVKHFLDSPHLEPTGLEDLEDGSELLSTSVDDEESEIEIVGDVVPVTAVLEVGPVQEEQTPSEVKHEDEDVVLTAASASEVLNKHDSHHGVNEVLENTVVAVDNEDATSLFVPNSHKNLRKPNLAPTEPSLTVQLCNSSSMASLQLTRSAQAHFEGFSAVHPAASIEIDSQYDGEDTTGDGSKVYAQASHLNLPHDRRKLRLVSGGSPAFEEERQVEGHDSIMTDISVSINQDDDTVRGEEQDAIGTSGDARLSAGITVGSEIDAATLQPAGLDVREDLDYAPKVPSLSASASLSRVLHESTLDHDVDRAASNMWRKKAIPAPTKKNGERPQQCSTPKKRGSSDWGFLEALQSTPPNEASTRPQVPILPEIARHLAQMGNRNGETGLSQQEGKQKQGLMKRVRKRAVASVARVRDGCRGKSSREASAEDKKGVLEKGASMVKAFFLQKQNVLHY</sequence>
<feature type="region of interest" description="Disordered" evidence="1">
    <location>
        <begin position="652"/>
        <end position="710"/>
    </location>
</feature>
<accession>A0A0N1GXP8</accession>